<dbReference type="EMBL" id="JAIRBC010000052">
    <property type="protein sequence ID" value="MCG2462873.1"/>
    <property type="molecule type" value="Genomic_DNA"/>
</dbReference>
<proteinExistence type="predicted"/>
<organism evidence="2 3">
    <name type="scientific">Cerina litoralis</name>
    <dbReference type="NCBI Taxonomy" id="2874477"/>
    <lineage>
        <taxon>Bacteria</taxon>
        <taxon>Pseudomonadati</taxon>
        <taxon>Bacteroidota</taxon>
        <taxon>Flavobacteriia</taxon>
        <taxon>Flavobacteriales</taxon>
        <taxon>Flavobacteriaceae</taxon>
        <taxon>Cerina</taxon>
    </lineage>
</organism>
<protein>
    <submittedName>
        <fullName evidence="2">Tubulin-specific chaperone A</fullName>
    </submittedName>
</protein>
<keyword evidence="3" id="KW-1185">Reference proteome</keyword>
<accession>A0AAE3EYW0</accession>
<feature type="non-terminal residue" evidence="2">
    <location>
        <position position="1"/>
    </location>
</feature>
<keyword evidence="1" id="KW-0175">Coiled coil</keyword>
<dbReference type="RefSeq" id="WP_317904005.1">
    <property type="nucleotide sequence ID" value="NZ_JAIRBC010000052.1"/>
</dbReference>
<evidence type="ECO:0000313" key="2">
    <source>
        <dbReference type="EMBL" id="MCG2462873.1"/>
    </source>
</evidence>
<evidence type="ECO:0000313" key="3">
    <source>
        <dbReference type="Proteomes" id="UP001200642"/>
    </source>
</evidence>
<reference evidence="2" key="1">
    <citation type="submission" date="2023-02" db="EMBL/GenBank/DDBJ databases">
        <title>Genome of Flavobacteriaceae gen. nov. sp. strain F89.</title>
        <authorList>
            <person name="Wang Y."/>
        </authorList>
    </citation>
    <scope>NUCLEOTIDE SEQUENCE</scope>
    <source>
        <strain evidence="2">F89</strain>
    </source>
</reference>
<comment type="caution">
    <text evidence="2">The sequence shown here is derived from an EMBL/GenBank/DDBJ whole genome shotgun (WGS) entry which is preliminary data.</text>
</comment>
<name>A0AAE3EYW0_9FLAO</name>
<dbReference type="Proteomes" id="UP001200642">
    <property type="component" value="Unassembled WGS sequence"/>
</dbReference>
<gene>
    <name evidence="2" type="ORF">K8352_19070</name>
</gene>
<feature type="coiled-coil region" evidence="1">
    <location>
        <begin position="607"/>
        <end position="641"/>
    </location>
</feature>
<dbReference type="AlphaFoldDB" id="A0AAE3EYW0"/>
<evidence type="ECO:0000256" key="1">
    <source>
        <dbReference type="SAM" id="Coils"/>
    </source>
</evidence>
<sequence>GAGTTELADQVTITGDGQAGTEFEVADNGISTIKIQDNAVTTAKILPLSPAPATDQMLITSTAGIVGWAPVPAGAGTTELADQLTITGVGTVVDPFKVEDLSITSQKLAADAVDNSKLADNAVQAENILNNAVTTVKILDANVTPAKITPSITNGQVLTTQTGAAVWAPAPAGAADGVVSNITTSGTELAITGANGGFNGNVDLETLVDVAAGNNGYLTTEVDGDVNNEIQILSILGNDLSLSVGGGTVTLPSGAADGVVSNITTSGTELAITGANGGFNGNVDLETLVDAAAGNNGYLTTEVDGDVNNEIQNITSTDLSVTITPSPTGNDFDLSVAGGTDSQDISTDGSAGDISIANGSNITLNVDDADASPTNEIQNITSTDLSVTITPSPTGNDFDLSVTSTPNITNSDINLTGDRTIGLNGNDLHFDGTGNIGIGNLPGAPQSKLDVDGQIMARNGFAASQGSAGNPGYGFHTGADTDMGMFRAGVDQLAFSTNGNERIRILANGDVGIGISAPTERLHVIGNILASGTITPDYVFQSYFDGKSTSKPDYRMLSLSEIETFTSIYKHLPGVPSAKEVESKGGILVNRATEINLEKIEELYLHTIEQQKEIEKLKADKDSLSQEVEAMKRDLEGIRMMLENKTKD</sequence>